<dbReference type="AlphaFoldDB" id="A0A841B4M7"/>
<dbReference type="PROSITE" id="PS50977">
    <property type="entry name" value="HTH_TETR_2"/>
    <property type="match status" value="1"/>
</dbReference>
<dbReference type="GO" id="GO:0000976">
    <property type="term" value="F:transcription cis-regulatory region binding"/>
    <property type="evidence" value="ECO:0007669"/>
    <property type="project" value="TreeGrafter"/>
</dbReference>
<feature type="DNA-binding region" description="H-T-H motif" evidence="2">
    <location>
        <begin position="38"/>
        <end position="57"/>
    </location>
</feature>
<comment type="caution">
    <text evidence="5">The sequence shown here is derived from an EMBL/GenBank/DDBJ whole genome shotgun (WGS) entry which is preliminary data.</text>
</comment>
<dbReference type="EMBL" id="JACHMX010000001">
    <property type="protein sequence ID" value="MBB5853881.1"/>
    <property type="molecule type" value="Genomic_DNA"/>
</dbReference>
<evidence type="ECO:0000256" key="3">
    <source>
        <dbReference type="SAM" id="MobiDB-lite"/>
    </source>
</evidence>
<evidence type="ECO:0000313" key="5">
    <source>
        <dbReference type="EMBL" id="MBB5853881.1"/>
    </source>
</evidence>
<feature type="region of interest" description="Disordered" evidence="3">
    <location>
        <begin position="114"/>
        <end position="137"/>
    </location>
</feature>
<dbReference type="PANTHER" id="PTHR30055:SF226">
    <property type="entry name" value="HTH-TYPE TRANSCRIPTIONAL REGULATOR PKSA"/>
    <property type="match status" value="1"/>
</dbReference>
<feature type="domain" description="HTH tetR-type" evidence="4">
    <location>
        <begin position="16"/>
        <end position="75"/>
    </location>
</feature>
<evidence type="ECO:0000256" key="1">
    <source>
        <dbReference type="ARBA" id="ARBA00023125"/>
    </source>
</evidence>
<gene>
    <name evidence="5" type="ORF">HDA45_003968</name>
</gene>
<dbReference type="PRINTS" id="PR00455">
    <property type="entry name" value="HTHTETR"/>
</dbReference>
<proteinExistence type="predicted"/>
<keyword evidence="1 2" id="KW-0238">DNA-binding</keyword>
<evidence type="ECO:0000256" key="2">
    <source>
        <dbReference type="PROSITE-ProRule" id="PRU00335"/>
    </source>
</evidence>
<dbReference type="PANTHER" id="PTHR30055">
    <property type="entry name" value="HTH-TYPE TRANSCRIPTIONAL REGULATOR RUTR"/>
    <property type="match status" value="1"/>
</dbReference>
<evidence type="ECO:0000313" key="6">
    <source>
        <dbReference type="Proteomes" id="UP000580861"/>
    </source>
</evidence>
<organism evidence="5 6">
    <name type="scientific">Amycolatopsis umgeniensis</name>
    <dbReference type="NCBI Taxonomy" id="336628"/>
    <lineage>
        <taxon>Bacteria</taxon>
        <taxon>Bacillati</taxon>
        <taxon>Actinomycetota</taxon>
        <taxon>Actinomycetes</taxon>
        <taxon>Pseudonocardiales</taxon>
        <taxon>Pseudonocardiaceae</taxon>
        <taxon>Amycolatopsis</taxon>
    </lineage>
</organism>
<feature type="compositionally biased region" description="Basic and acidic residues" evidence="3">
    <location>
        <begin position="120"/>
        <end position="137"/>
    </location>
</feature>
<evidence type="ECO:0000259" key="4">
    <source>
        <dbReference type="PROSITE" id="PS50977"/>
    </source>
</evidence>
<dbReference type="Proteomes" id="UP000580861">
    <property type="component" value="Unassembled WGS sequence"/>
</dbReference>
<accession>A0A841B4M7</accession>
<dbReference type="Pfam" id="PF00440">
    <property type="entry name" value="TetR_N"/>
    <property type="match status" value="1"/>
</dbReference>
<reference evidence="5 6" key="1">
    <citation type="submission" date="2020-08" db="EMBL/GenBank/DDBJ databases">
        <title>Sequencing the genomes of 1000 actinobacteria strains.</title>
        <authorList>
            <person name="Klenk H.-P."/>
        </authorList>
    </citation>
    <scope>NUCLEOTIDE SEQUENCE [LARGE SCALE GENOMIC DNA]</scope>
    <source>
        <strain evidence="5 6">DSM 45272</strain>
    </source>
</reference>
<dbReference type="InterPro" id="IPR009057">
    <property type="entry name" value="Homeodomain-like_sf"/>
</dbReference>
<dbReference type="Gene3D" id="1.10.357.10">
    <property type="entry name" value="Tetracycline Repressor, domain 2"/>
    <property type="match status" value="1"/>
</dbReference>
<name>A0A841B4M7_9PSEU</name>
<dbReference type="InterPro" id="IPR050109">
    <property type="entry name" value="HTH-type_TetR-like_transc_reg"/>
</dbReference>
<dbReference type="GO" id="GO:0003700">
    <property type="term" value="F:DNA-binding transcription factor activity"/>
    <property type="evidence" value="ECO:0007669"/>
    <property type="project" value="TreeGrafter"/>
</dbReference>
<dbReference type="SUPFAM" id="SSF46689">
    <property type="entry name" value="Homeodomain-like"/>
    <property type="match status" value="1"/>
</dbReference>
<sequence length="202" mass="22305">MTETTARRRAPGMSPEERRRMIVQSVLPLMVEHGAGVTTSQIARAAGIGEGTVFRVFKDKDELFATCFAEALKPDQVLDAIAVIDLEQPLGDRLVEAADALSAHLQRMGALMAAMHGSGKRPERREHGDGKDRRRESMSVMRDAMAELFEPEQKRLRLPATQLAALFLSLLFNGRMRFSETGDEPTTMELVDVFLHGAVEAA</sequence>
<dbReference type="InterPro" id="IPR001647">
    <property type="entry name" value="HTH_TetR"/>
</dbReference>
<protein>
    <submittedName>
        <fullName evidence="5">AcrR family transcriptional regulator</fullName>
    </submittedName>
</protein>
<keyword evidence="6" id="KW-1185">Reference proteome</keyword>